<dbReference type="FunFam" id="3.30.540.10:FF:000023">
    <property type="entry name" value="Protein CBR-TAG-231"/>
    <property type="match status" value="1"/>
</dbReference>
<dbReference type="GO" id="GO:0008441">
    <property type="term" value="F:3'(2'),5'-bisphosphate nucleotidase activity"/>
    <property type="evidence" value="ECO:0007669"/>
    <property type="project" value="UniProtKB-EC"/>
</dbReference>
<comment type="catalytic activity">
    <reaction evidence="14">
        <text>3'-phosphoadenylyl sulfate + H2O = adenosine 5'-phosphosulfate + phosphate</text>
        <dbReference type="Rhea" id="RHEA:77639"/>
        <dbReference type="ChEBI" id="CHEBI:15377"/>
        <dbReference type="ChEBI" id="CHEBI:43474"/>
        <dbReference type="ChEBI" id="CHEBI:58243"/>
        <dbReference type="ChEBI" id="CHEBI:58339"/>
        <dbReference type="EC" id="3.1.3.7"/>
    </reaction>
    <physiologicalReaction direction="left-to-right" evidence="14">
        <dbReference type="Rhea" id="RHEA:77640"/>
    </physiologicalReaction>
</comment>
<dbReference type="OrthoDB" id="411145at2759"/>
<evidence type="ECO:0000256" key="3">
    <source>
        <dbReference type="ARBA" id="ARBA00012633"/>
    </source>
</evidence>
<dbReference type="GO" id="GO:0046854">
    <property type="term" value="P:phosphatidylinositol phosphate biosynthetic process"/>
    <property type="evidence" value="ECO:0007669"/>
    <property type="project" value="InterPro"/>
</dbReference>
<accession>A0A8S4PEZ2</accession>
<sequence>MTANCPLILRLISSSVAVSHRAGQIVRDVMKKGDLGIVEKGKNDFQTEADRSAQMCIMASLHKQFPKVAIFGEEDLDPSTTGSVPKEWIETSSTEEVLQAKCPENLKAVKDEDICIWVDPLDGTAEYTQGLLDHVTVLIGVAVKGTAVGGVIYQPYYNYKAGPDAKLGRAIWGIVGIGSFGYDAAKAPEGQNIITTTRSHSNRAVVNAVEACEPSEVLRVGGAGHKVLLVLEGKAHGYVFASPGCKKWDTCAPEAVLHAVGGKLSDIHGNTLQYHPQVERRNNAGVLATPSVEAHTHYLSKIPEDVKEVLMP</sequence>
<organism evidence="19 20">
    <name type="scientific">Owenia fusiformis</name>
    <name type="common">Polychaete worm</name>
    <dbReference type="NCBI Taxonomy" id="6347"/>
    <lineage>
        <taxon>Eukaryota</taxon>
        <taxon>Metazoa</taxon>
        <taxon>Spiralia</taxon>
        <taxon>Lophotrochozoa</taxon>
        <taxon>Annelida</taxon>
        <taxon>Polychaeta</taxon>
        <taxon>Sedentaria</taxon>
        <taxon>Canalipalpata</taxon>
        <taxon>Sabellida</taxon>
        <taxon>Oweniida</taxon>
        <taxon>Oweniidae</taxon>
        <taxon>Owenia</taxon>
    </lineage>
</organism>
<dbReference type="InterPro" id="IPR000760">
    <property type="entry name" value="Inositol_monophosphatase-like"/>
</dbReference>
<comment type="catalytic activity">
    <reaction evidence="13">
        <text>adenosine 3',5'-bisphosphate + H2O = AMP + phosphate</text>
        <dbReference type="Rhea" id="RHEA:10040"/>
        <dbReference type="ChEBI" id="CHEBI:15377"/>
        <dbReference type="ChEBI" id="CHEBI:43474"/>
        <dbReference type="ChEBI" id="CHEBI:58343"/>
        <dbReference type="ChEBI" id="CHEBI:456215"/>
        <dbReference type="EC" id="3.1.3.7"/>
    </reaction>
    <physiologicalReaction direction="left-to-right" evidence="13">
        <dbReference type="Rhea" id="RHEA:10041"/>
    </physiologicalReaction>
</comment>
<dbReference type="InterPro" id="IPR050725">
    <property type="entry name" value="CysQ/Inositol_MonoPase"/>
</dbReference>
<evidence type="ECO:0000256" key="16">
    <source>
        <dbReference type="ARBA" id="ARBA00044544"/>
    </source>
</evidence>
<dbReference type="FunFam" id="3.40.190.80:FF:000006">
    <property type="entry name" value="Bisphosphate nucleotidase 1"/>
    <property type="match status" value="1"/>
</dbReference>
<evidence type="ECO:0000256" key="9">
    <source>
        <dbReference type="ARBA" id="ARBA00041815"/>
    </source>
</evidence>
<keyword evidence="20" id="KW-1185">Reference proteome</keyword>
<dbReference type="PANTHER" id="PTHR43028:SF5">
    <property type="entry name" value="3'(2'),5'-BISPHOSPHATE NUCLEOTIDASE 1"/>
    <property type="match status" value="1"/>
</dbReference>
<evidence type="ECO:0000256" key="10">
    <source>
        <dbReference type="ARBA" id="ARBA00044465"/>
    </source>
</evidence>
<evidence type="ECO:0000256" key="4">
    <source>
        <dbReference type="ARBA" id="ARBA00022671"/>
    </source>
</evidence>
<dbReference type="Pfam" id="PF00459">
    <property type="entry name" value="Inositol_P"/>
    <property type="match status" value="1"/>
</dbReference>
<comment type="cofactor">
    <cofactor evidence="1 18">
        <name>Mg(2+)</name>
        <dbReference type="ChEBI" id="CHEBI:18420"/>
    </cofactor>
</comment>
<dbReference type="AlphaFoldDB" id="A0A8S4PEZ2"/>
<evidence type="ECO:0000256" key="14">
    <source>
        <dbReference type="ARBA" id="ARBA00044484"/>
    </source>
</evidence>
<feature type="binding site" evidence="18">
    <location>
        <position position="119"/>
    </location>
    <ligand>
        <name>Mg(2+)</name>
        <dbReference type="ChEBI" id="CHEBI:18420"/>
        <label>1</label>
        <note>catalytic</note>
    </ligand>
</feature>
<evidence type="ECO:0000256" key="18">
    <source>
        <dbReference type="PIRSR" id="PIRSR600760-2"/>
    </source>
</evidence>
<evidence type="ECO:0000256" key="5">
    <source>
        <dbReference type="ARBA" id="ARBA00022723"/>
    </source>
</evidence>
<dbReference type="CDD" id="cd01640">
    <property type="entry name" value="IPPase"/>
    <property type="match status" value="1"/>
</dbReference>
<dbReference type="SUPFAM" id="SSF56655">
    <property type="entry name" value="Carbohydrate phosphatase"/>
    <property type="match status" value="1"/>
</dbReference>
<reference evidence="19" key="1">
    <citation type="submission" date="2022-03" db="EMBL/GenBank/DDBJ databases">
        <authorList>
            <person name="Martin C."/>
        </authorList>
    </citation>
    <scope>NUCLEOTIDE SEQUENCE</scope>
</reference>
<dbReference type="EMBL" id="CAIIXF020000008">
    <property type="protein sequence ID" value="CAH1793032.1"/>
    <property type="molecule type" value="Genomic_DNA"/>
</dbReference>
<dbReference type="EC" id="3.1.3.7" evidence="3"/>
<evidence type="ECO:0000256" key="11">
    <source>
        <dbReference type="ARBA" id="ARBA00044466"/>
    </source>
</evidence>
<dbReference type="GO" id="GO:0046872">
    <property type="term" value="F:metal ion binding"/>
    <property type="evidence" value="ECO:0007669"/>
    <property type="project" value="UniProtKB-KW"/>
</dbReference>
<evidence type="ECO:0000256" key="7">
    <source>
        <dbReference type="ARBA" id="ARBA00022842"/>
    </source>
</evidence>
<evidence type="ECO:0000256" key="13">
    <source>
        <dbReference type="ARBA" id="ARBA00044479"/>
    </source>
</evidence>
<evidence type="ECO:0000256" key="1">
    <source>
        <dbReference type="ARBA" id="ARBA00001946"/>
    </source>
</evidence>
<comment type="catalytic activity">
    <reaction evidence="10">
        <text>1D-myo-inositol 1,3,4-trisphosphate + H2O = 1D-myo-inositol 3,4-bisphosphate + phosphate</text>
        <dbReference type="Rhea" id="RHEA:70319"/>
        <dbReference type="ChEBI" id="CHEBI:15377"/>
        <dbReference type="ChEBI" id="CHEBI:43474"/>
        <dbReference type="ChEBI" id="CHEBI:58414"/>
        <dbReference type="ChEBI" id="CHEBI:83241"/>
    </reaction>
    <physiologicalReaction direction="left-to-right" evidence="10">
        <dbReference type="Rhea" id="RHEA:70320"/>
    </physiologicalReaction>
</comment>
<evidence type="ECO:0000256" key="8">
    <source>
        <dbReference type="ARBA" id="ARBA00040342"/>
    </source>
</evidence>
<dbReference type="PANTHER" id="PTHR43028">
    <property type="entry name" value="3'(2'),5'-BISPHOSPHATE NUCLEOTIDASE 1"/>
    <property type="match status" value="1"/>
</dbReference>
<dbReference type="PROSITE" id="PS00630">
    <property type="entry name" value="IMP_2"/>
    <property type="match status" value="1"/>
</dbReference>
<dbReference type="Gene3D" id="3.30.540.10">
    <property type="entry name" value="Fructose-1,6-Bisphosphatase, subunit A, domain 1"/>
    <property type="match status" value="1"/>
</dbReference>
<comment type="catalytic activity">
    <reaction evidence="11">
        <text>adenosine 2',5'-bisphosphate + H2O = AMP + phosphate</text>
        <dbReference type="Rhea" id="RHEA:77643"/>
        <dbReference type="ChEBI" id="CHEBI:15377"/>
        <dbReference type="ChEBI" id="CHEBI:43474"/>
        <dbReference type="ChEBI" id="CHEBI:194156"/>
        <dbReference type="ChEBI" id="CHEBI:456215"/>
        <dbReference type="EC" id="3.1.3.7"/>
    </reaction>
    <physiologicalReaction direction="left-to-right" evidence="11">
        <dbReference type="Rhea" id="RHEA:77644"/>
    </physiologicalReaction>
</comment>
<evidence type="ECO:0000256" key="12">
    <source>
        <dbReference type="ARBA" id="ARBA00044478"/>
    </source>
</evidence>
<evidence type="ECO:0000313" key="20">
    <source>
        <dbReference type="Proteomes" id="UP000749559"/>
    </source>
</evidence>
<feature type="binding site" evidence="18">
    <location>
        <position position="73"/>
    </location>
    <ligand>
        <name>Mg(2+)</name>
        <dbReference type="ChEBI" id="CHEBI:18420"/>
        <label>1</label>
        <note>catalytic</note>
    </ligand>
</feature>
<feature type="binding site" evidence="18">
    <location>
        <position position="122"/>
    </location>
    <ligand>
        <name>Mg(2+)</name>
        <dbReference type="ChEBI" id="CHEBI:18420"/>
        <label>1</label>
        <note>catalytic</note>
    </ligand>
</feature>
<feature type="binding site" evidence="18">
    <location>
        <position position="121"/>
    </location>
    <ligand>
        <name>Mg(2+)</name>
        <dbReference type="ChEBI" id="CHEBI:18420"/>
        <label>1</label>
        <note>catalytic</note>
    </ligand>
</feature>
<evidence type="ECO:0000256" key="17">
    <source>
        <dbReference type="ARBA" id="ARBA00044554"/>
    </source>
</evidence>
<protein>
    <recommendedName>
        <fullName evidence="8">3'(2'),5'-bisphosphate nucleotidase 1</fullName>
        <ecNumber evidence="15">3.1.3.57</ecNumber>
        <ecNumber evidence="3">3.1.3.7</ecNumber>
    </recommendedName>
    <alternativeName>
        <fullName evidence="16">3'-phosphoadenosine 5'-phosphate phosphatase</fullName>
    </alternativeName>
    <alternativeName>
        <fullName evidence="9">Bisphosphate 3'-nucleotidase 1</fullName>
    </alternativeName>
    <alternativeName>
        <fullName evidence="17">Inositol-polyphosphate 1-phosphatase</fullName>
    </alternativeName>
</protein>
<comment type="similarity">
    <text evidence="2">Belongs to the inositol monophosphatase superfamily.</text>
</comment>
<dbReference type="InterPro" id="IPR020583">
    <property type="entry name" value="Inositol_monoP_metal-BS"/>
</dbReference>
<evidence type="ECO:0000256" key="6">
    <source>
        <dbReference type="ARBA" id="ARBA00022801"/>
    </source>
</evidence>
<comment type="catalytic activity">
    <reaction evidence="12">
        <text>1D-myo-inositol 1,4-bisphosphate + H2O = 1D-myo-inositol 4-phosphate + phosphate</text>
        <dbReference type="Rhea" id="RHEA:15553"/>
        <dbReference type="ChEBI" id="CHEBI:15377"/>
        <dbReference type="ChEBI" id="CHEBI:43474"/>
        <dbReference type="ChEBI" id="CHEBI:58282"/>
        <dbReference type="ChEBI" id="CHEBI:58469"/>
        <dbReference type="EC" id="3.1.3.57"/>
    </reaction>
    <physiologicalReaction direction="left-to-right" evidence="12">
        <dbReference type="Rhea" id="RHEA:15554"/>
    </physiologicalReaction>
</comment>
<keyword evidence="4" id="KW-0452">Lithium</keyword>
<keyword evidence="5 18" id="KW-0479">Metal-binding</keyword>
<name>A0A8S4PEZ2_OWEFU</name>
<dbReference type="Proteomes" id="UP000749559">
    <property type="component" value="Unassembled WGS sequence"/>
</dbReference>
<comment type="caution">
    <text evidence="19">The sequence shown here is derived from an EMBL/GenBank/DDBJ whole genome shotgun (WGS) entry which is preliminary data.</text>
</comment>
<evidence type="ECO:0000256" key="15">
    <source>
        <dbReference type="ARBA" id="ARBA00044519"/>
    </source>
</evidence>
<evidence type="ECO:0000313" key="19">
    <source>
        <dbReference type="EMBL" id="CAH1793032.1"/>
    </source>
</evidence>
<keyword evidence="7 18" id="KW-0460">Magnesium</keyword>
<dbReference type="GO" id="GO:0004441">
    <property type="term" value="F:inositol-1,4-bisphosphate 1-phosphatase activity"/>
    <property type="evidence" value="ECO:0007669"/>
    <property type="project" value="UniProtKB-EC"/>
</dbReference>
<dbReference type="PROSITE" id="PS00629">
    <property type="entry name" value="IMP_1"/>
    <property type="match status" value="1"/>
</dbReference>
<evidence type="ECO:0000256" key="2">
    <source>
        <dbReference type="ARBA" id="ARBA00009759"/>
    </source>
</evidence>
<feature type="binding site" evidence="18">
    <location>
        <position position="249"/>
    </location>
    <ligand>
        <name>Mg(2+)</name>
        <dbReference type="ChEBI" id="CHEBI:18420"/>
        <label>1</label>
        <note>catalytic</note>
    </ligand>
</feature>
<dbReference type="EC" id="3.1.3.57" evidence="15"/>
<proteinExistence type="inferred from homology"/>
<keyword evidence="6" id="KW-0378">Hydrolase</keyword>
<dbReference type="InterPro" id="IPR020550">
    <property type="entry name" value="Inositol_monophosphatase_CS"/>
</dbReference>
<dbReference type="Gene3D" id="3.40.190.80">
    <property type="match status" value="1"/>
</dbReference>
<gene>
    <name evidence="19" type="ORF">OFUS_LOCUS17935</name>
</gene>